<dbReference type="GO" id="GO:0003677">
    <property type="term" value="F:DNA binding"/>
    <property type="evidence" value="ECO:0007669"/>
    <property type="project" value="InterPro"/>
</dbReference>
<evidence type="ECO:0000256" key="5">
    <source>
        <dbReference type="SAM" id="MobiDB-lite"/>
    </source>
</evidence>
<name>A0A3D8T6C2_9EURO</name>
<dbReference type="PANTHER" id="PTHR31001">
    <property type="entry name" value="UNCHARACTERIZED TRANSCRIPTIONAL REGULATORY PROTEIN"/>
    <property type="match status" value="1"/>
</dbReference>
<comment type="subcellular location">
    <subcellularLocation>
        <location evidence="1">Nucleus</location>
    </subcellularLocation>
</comment>
<keyword evidence="4" id="KW-0539">Nucleus</keyword>
<dbReference type="PANTHER" id="PTHR31001:SF90">
    <property type="entry name" value="CENTROMERE DNA-BINDING PROTEIN COMPLEX CBF3 SUBUNIT B"/>
    <property type="match status" value="1"/>
</dbReference>
<dbReference type="GO" id="GO:0008270">
    <property type="term" value="F:zinc ion binding"/>
    <property type="evidence" value="ECO:0007669"/>
    <property type="project" value="InterPro"/>
</dbReference>
<dbReference type="OrthoDB" id="3014581at2759"/>
<evidence type="ECO:0000256" key="1">
    <source>
        <dbReference type="ARBA" id="ARBA00004123"/>
    </source>
</evidence>
<evidence type="ECO:0000256" key="3">
    <source>
        <dbReference type="ARBA" id="ARBA00023163"/>
    </source>
</evidence>
<proteinExistence type="predicted"/>
<sequence>MLFNNFTATMHHAIGILHIPSTRQLMGEAYRGLSTGKPPDLSVTMLLFAVFAVSAASPPPALLRSLEPSPEQATQAYQGYLRTARSFVENIEAVSASTTALAALTLLAYLATNGSGHGLGGHLLRSQCYWMAHTMEIHRLDGSQRRAERKANECNVIELEVQRRIWWNLVAADWLSVFSGSTPEDAYLYHPSHMCVDLPSQLDDMDITATGYRHPKPMSEPIASTFLIARAKLASNCREVVDSMPSIAPGVEPSYDTILALDARFYNCLAELPPIFQLNQDEAAQHRWARKPYIRWQRITMHLSVHTRLCRLHRPYYLKGMADPKYQYSRDVCVISAQVVLDLWHSMDEKKTNVGLTPDQFWVVAQHAFSAALTLATDVSFDASAPDAAERKAKVLAAHDILERSTDGSCGFRETIEKNLCTFMATLNWQGPSANNPTPGAPSGVIRTPSDMNASGPADIPGLTGDGEESAEMIAPWNEDWVKLWSEFLTVAPDLDFSQWDQILEGTDPHVF</sequence>
<dbReference type="STRING" id="1810919.A0A3D8T6C2"/>
<comment type="caution">
    <text evidence="7">The sequence shown here is derived from an EMBL/GenBank/DDBJ whole genome shotgun (WGS) entry which is preliminary data.</text>
</comment>
<dbReference type="RefSeq" id="XP_026609278.1">
    <property type="nucleotide sequence ID" value="XM_026743433.1"/>
</dbReference>
<keyword evidence="2" id="KW-0805">Transcription regulation</keyword>
<dbReference type="InterPro" id="IPR050613">
    <property type="entry name" value="Sec_Metabolite_Reg"/>
</dbReference>
<reference evidence="7 8" key="1">
    <citation type="journal article" date="2018" name="IMA Fungus">
        <title>IMA Genome-F 9: Draft genome sequence of Annulohypoxylon stygium, Aspergillus mulundensis, Berkeleyomyces basicola (syn. Thielaviopsis basicola), Ceratocystis smalleyi, two Cercospora beticola strains, Coleophoma cylindrospora, Fusarium fracticaudum, Phialophora cf. hyalina, and Morchella septimelata.</title>
        <authorList>
            <person name="Wingfield B.D."/>
            <person name="Bills G.F."/>
            <person name="Dong Y."/>
            <person name="Huang W."/>
            <person name="Nel W.J."/>
            <person name="Swalarsk-Parry B.S."/>
            <person name="Vaghefi N."/>
            <person name="Wilken P.M."/>
            <person name="An Z."/>
            <person name="de Beer Z.W."/>
            <person name="De Vos L."/>
            <person name="Chen L."/>
            <person name="Duong T.A."/>
            <person name="Gao Y."/>
            <person name="Hammerbacher A."/>
            <person name="Kikkert J.R."/>
            <person name="Li Y."/>
            <person name="Li H."/>
            <person name="Li K."/>
            <person name="Li Q."/>
            <person name="Liu X."/>
            <person name="Ma X."/>
            <person name="Naidoo K."/>
            <person name="Pethybridge S.J."/>
            <person name="Sun J."/>
            <person name="Steenkamp E.T."/>
            <person name="van der Nest M.A."/>
            <person name="van Wyk S."/>
            <person name="Wingfield M.J."/>
            <person name="Xiong C."/>
            <person name="Yue Q."/>
            <person name="Zhang X."/>
        </authorList>
    </citation>
    <scope>NUCLEOTIDE SEQUENCE [LARGE SCALE GENOMIC DNA]</scope>
    <source>
        <strain evidence="7 8">DSM 5745</strain>
    </source>
</reference>
<dbReference type="Proteomes" id="UP000256690">
    <property type="component" value="Unassembled WGS sequence"/>
</dbReference>
<organism evidence="7 8">
    <name type="scientific">Aspergillus mulundensis</name>
    <dbReference type="NCBI Taxonomy" id="1810919"/>
    <lineage>
        <taxon>Eukaryota</taxon>
        <taxon>Fungi</taxon>
        <taxon>Dikarya</taxon>
        <taxon>Ascomycota</taxon>
        <taxon>Pezizomycotina</taxon>
        <taxon>Eurotiomycetes</taxon>
        <taxon>Eurotiomycetidae</taxon>
        <taxon>Eurotiales</taxon>
        <taxon>Aspergillaceae</taxon>
        <taxon>Aspergillus</taxon>
        <taxon>Aspergillus subgen. Nidulantes</taxon>
    </lineage>
</organism>
<gene>
    <name evidence="7" type="ORF">DSM5745_01417</name>
</gene>
<evidence type="ECO:0000256" key="4">
    <source>
        <dbReference type="ARBA" id="ARBA00023242"/>
    </source>
</evidence>
<protein>
    <recommendedName>
        <fullName evidence="6">Xylanolytic transcriptional activator regulatory domain-containing protein</fullName>
    </recommendedName>
</protein>
<dbReference type="GO" id="GO:0006351">
    <property type="term" value="P:DNA-templated transcription"/>
    <property type="evidence" value="ECO:0007669"/>
    <property type="project" value="InterPro"/>
</dbReference>
<dbReference type="CDD" id="cd12148">
    <property type="entry name" value="fungal_TF_MHR"/>
    <property type="match status" value="1"/>
</dbReference>
<dbReference type="GeneID" id="38111787"/>
<evidence type="ECO:0000313" key="7">
    <source>
        <dbReference type="EMBL" id="RDW94095.1"/>
    </source>
</evidence>
<dbReference type="GO" id="GO:0005634">
    <property type="term" value="C:nucleus"/>
    <property type="evidence" value="ECO:0007669"/>
    <property type="project" value="UniProtKB-SubCell"/>
</dbReference>
<dbReference type="Pfam" id="PF04082">
    <property type="entry name" value="Fungal_trans"/>
    <property type="match status" value="1"/>
</dbReference>
<keyword evidence="3" id="KW-0804">Transcription</keyword>
<evidence type="ECO:0000313" key="8">
    <source>
        <dbReference type="Proteomes" id="UP000256690"/>
    </source>
</evidence>
<dbReference type="InterPro" id="IPR007219">
    <property type="entry name" value="XnlR_reg_dom"/>
</dbReference>
<feature type="domain" description="Xylanolytic transcriptional activator regulatory" evidence="6">
    <location>
        <begin position="6"/>
        <end position="236"/>
    </location>
</feature>
<dbReference type="AlphaFoldDB" id="A0A3D8T6C2"/>
<accession>A0A3D8T6C2</accession>
<evidence type="ECO:0000256" key="2">
    <source>
        <dbReference type="ARBA" id="ARBA00023015"/>
    </source>
</evidence>
<feature type="region of interest" description="Disordered" evidence="5">
    <location>
        <begin position="432"/>
        <end position="468"/>
    </location>
</feature>
<keyword evidence="8" id="KW-1185">Reference proteome</keyword>
<dbReference type="EMBL" id="PVWQ01000001">
    <property type="protein sequence ID" value="RDW94095.1"/>
    <property type="molecule type" value="Genomic_DNA"/>
</dbReference>
<evidence type="ECO:0000259" key="6">
    <source>
        <dbReference type="Pfam" id="PF04082"/>
    </source>
</evidence>